<protein>
    <submittedName>
        <fullName evidence="2">Uncharacterized protein</fullName>
    </submittedName>
</protein>
<evidence type="ECO:0000313" key="3">
    <source>
        <dbReference type="Proteomes" id="UP001224775"/>
    </source>
</evidence>
<comment type="caution">
    <text evidence="2">The sequence shown here is derived from an EMBL/GenBank/DDBJ whole genome shotgun (WGS) entry which is preliminary data.</text>
</comment>
<sequence>MAIDHQRKVVKHAVGNNGASSFTVVGDGGILLGYYVVPDDGEQWLKHAMLEMVQRHGAVLKDDLKTVASQGNLPKVIYVDKMCCGGTEGSRADAVRYFYGMLKKLDVFHLIQRIGKEINCEHPRKGDFLKRLSECIFTLVQEDVDALKLARDSGGYNNLTPKQEKADKLRYVRTKIENPERIVSKILVVVKGQIAIDREAKKQSMMAGDACEDINTAHRAYPLITKKILKCVMQQCIHILNGCVHDEFDMNVLTGQSNYRDTLTALDTYTSQRGSNRVEAWHSVADRKVYAITTMRRSLFDARLLWHVTNYNRQRLRNLGRENVLPDGVAPSEGSRRYRSSFVESTNLLFGFSYYDYVTRTEIEAHLQDTILNAIENDEELELEDIFNDDTVTDEESDYDESEEDGDSDDDDSIFEPVMKSVIPNLVGANELKMLAGTLGEDLDWTAPANPCAAEQPLKDDEVQRKLMQHSNNL</sequence>
<keyword evidence="3" id="KW-1185">Reference proteome</keyword>
<organism evidence="2 3">
    <name type="scientific">Skeletonema marinoi</name>
    <dbReference type="NCBI Taxonomy" id="267567"/>
    <lineage>
        <taxon>Eukaryota</taxon>
        <taxon>Sar</taxon>
        <taxon>Stramenopiles</taxon>
        <taxon>Ochrophyta</taxon>
        <taxon>Bacillariophyta</taxon>
        <taxon>Coscinodiscophyceae</taxon>
        <taxon>Thalassiosirophycidae</taxon>
        <taxon>Thalassiosirales</taxon>
        <taxon>Skeletonemataceae</taxon>
        <taxon>Skeletonema</taxon>
        <taxon>Skeletonema marinoi-dohrnii complex</taxon>
    </lineage>
</organism>
<name>A0AAD9DB65_9STRA</name>
<feature type="region of interest" description="Disordered" evidence="1">
    <location>
        <begin position="387"/>
        <end position="414"/>
    </location>
</feature>
<reference evidence="2" key="1">
    <citation type="submission" date="2023-06" db="EMBL/GenBank/DDBJ databases">
        <title>Survivors Of The Sea: Transcriptome response of Skeletonema marinoi to long-term dormancy.</title>
        <authorList>
            <person name="Pinder M.I.M."/>
            <person name="Kourtchenko O."/>
            <person name="Robertson E.K."/>
            <person name="Larsson T."/>
            <person name="Maumus F."/>
            <person name="Osuna-Cruz C.M."/>
            <person name="Vancaester E."/>
            <person name="Stenow R."/>
            <person name="Vandepoele K."/>
            <person name="Ploug H."/>
            <person name="Bruchert V."/>
            <person name="Godhe A."/>
            <person name="Topel M."/>
        </authorList>
    </citation>
    <scope>NUCLEOTIDE SEQUENCE</scope>
    <source>
        <strain evidence="2">R05AC</strain>
    </source>
</reference>
<dbReference type="EMBL" id="JATAAI010000018">
    <property type="protein sequence ID" value="KAK1739395.1"/>
    <property type="molecule type" value="Genomic_DNA"/>
</dbReference>
<dbReference type="Proteomes" id="UP001224775">
    <property type="component" value="Unassembled WGS sequence"/>
</dbReference>
<proteinExistence type="predicted"/>
<evidence type="ECO:0000313" key="2">
    <source>
        <dbReference type="EMBL" id="KAK1739395.1"/>
    </source>
</evidence>
<accession>A0AAD9DB65</accession>
<gene>
    <name evidence="2" type="ORF">QTG54_009938</name>
</gene>
<dbReference type="AlphaFoldDB" id="A0AAD9DB65"/>
<evidence type="ECO:0000256" key="1">
    <source>
        <dbReference type="SAM" id="MobiDB-lite"/>
    </source>
</evidence>